<evidence type="ECO:0000313" key="9">
    <source>
        <dbReference type="Proteomes" id="UP000620124"/>
    </source>
</evidence>
<organism evidence="8 9">
    <name type="scientific">Mycena venus</name>
    <dbReference type="NCBI Taxonomy" id="2733690"/>
    <lineage>
        <taxon>Eukaryota</taxon>
        <taxon>Fungi</taxon>
        <taxon>Dikarya</taxon>
        <taxon>Basidiomycota</taxon>
        <taxon>Agaricomycotina</taxon>
        <taxon>Agaricomycetes</taxon>
        <taxon>Agaricomycetidae</taxon>
        <taxon>Agaricales</taxon>
        <taxon>Marasmiineae</taxon>
        <taxon>Mycenaceae</taxon>
        <taxon>Mycena</taxon>
    </lineage>
</organism>
<evidence type="ECO:0000256" key="6">
    <source>
        <dbReference type="SAM" id="SignalP"/>
    </source>
</evidence>
<name>A0A8H6Y989_9AGAR</name>
<dbReference type="GO" id="GO:0000463">
    <property type="term" value="P:maturation of LSU-rRNA from tricistronic rRNA transcript (SSU-rRNA, 5.8S rRNA, LSU-rRNA)"/>
    <property type="evidence" value="ECO:0007669"/>
    <property type="project" value="TreeGrafter"/>
</dbReference>
<evidence type="ECO:0000256" key="4">
    <source>
        <dbReference type="RuleBase" id="RU367086"/>
    </source>
</evidence>
<evidence type="ECO:0000256" key="3">
    <source>
        <dbReference type="ARBA" id="ARBA00023242"/>
    </source>
</evidence>
<comment type="subcellular location">
    <subcellularLocation>
        <location evidence="1 4">Nucleus</location>
        <location evidence="1 4">Nucleolus</location>
    </subcellularLocation>
</comment>
<dbReference type="AlphaFoldDB" id="A0A8H6Y989"/>
<accession>A0A8H6Y989</accession>
<dbReference type="EMBL" id="JACAZI010000007">
    <property type="protein sequence ID" value="KAF7356718.1"/>
    <property type="molecule type" value="Genomic_DNA"/>
</dbReference>
<gene>
    <name evidence="8" type="ORF">MVEN_01006600</name>
</gene>
<sequence>MFAKACFWLHSAIRNFLFPFRSVAGFPCPCLSGKLDLALGSMLRTIKPKNARSKRALDARLPKEVEDPRTTIFVRGTHTGEVLNGVMRDLMALKRPHAISFSKKNDIHPFDAASTSTASLEFWAGKNDASMFVIGQTTKKRPHGLTFVRMYDNRVLDMLEVGVESFVSMADIKTPKSTPGHKPLMHFASDLFDTNPRFAQLKSMLIALFNGEVIDSICLAGLEYVISVSLGPSTPAPATMYPNLAKEEDVSSLPTIHLRTYTTRLLASGTKTPRVELTPMGPSLDMRLRRHTPPDAELLKQALKAPKLKKTDVEKGLGKKRKNMEVDEMGDLRGQIHVGKQDLGKLQTRKMKGLKGGDGAVEEQEGPEADGEEEVQQDGRQQKRRREST</sequence>
<dbReference type="Pfam" id="PF04427">
    <property type="entry name" value="Brix"/>
    <property type="match status" value="1"/>
</dbReference>
<dbReference type="PANTHER" id="PTHR12728">
    <property type="entry name" value="BRIX DOMAIN CONTAINING PROTEIN"/>
    <property type="match status" value="1"/>
</dbReference>
<keyword evidence="3 4" id="KW-0539">Nucleus</keyword>
<evidence type="ECO:0000313" key="8">
    <source>
        <dbReference type="EMBL" id="KAF7356718.1"/>
    </source>
</evidence>
<keyword evidence="9" id="KW-1185">Reference proteome</keyword>
<dbReference type="GO" id="GO:0000027">
    <property type="term" value="P:ribosomal large subunit assembly"/>
    <property type="evidence" value="ECO:0007669"/>
    <property type="project" value="InterPro"/>
</dbReference>
<dbReference type="Proteomes" id="UP000620124">
    <property type="component" value="Unassembled WGS sequence"/>
</dbReference>
<dbReference type="InterPro" id="IPR007109">
    <property type="entry name" value="Brix"/>
</dbReference>
<feature type="domain" description="Brix" evidence="7">
    <location>
        <begin position="69"/>
        <end position="297"/>
    </location>
</feature>
<dbReference type="GO" id="GO:0019843">
    <property type="term" value="F:rRNA binding"/>
    <property type="evidence" value="ECO:0007669"/>
    <property type="project" value="UniProtKB-UniRule"/>
</dbReference>
<dbReference type="PANTHER" id="PTHR12728:SF0">
    <property type="entry name" value="RIBOSOME PRODUCTION FACTOR 2 HOMOLOG"/>
    <property type="match status" value="1"/>
</dbReference>
<comment type="similarity">
    <text evidence="2 4">Belongs to the RPF2 family.</text>
</comment>
<reference evidence="8" key="1">
    <citation type="submission" date="2020-05" db="EMBL/GenBank/DDBJ databases">
        <title>Mycena genomes resolve the evolution of fungal bioluminescence.</title>
        <authorList>
            <person name="Tsai I.J."/>
        </authorList>
    </citation>
    <scope>NUCLEOTIDE SEQUENCE</scope>
    <source>
        <strain evidence="8">CCC161011</strain>
    </source>
</reference>
<dbReference type="GO" id="GO:0005730">
    <property type="term" value="C:nucleolus"/>
    <property type="evidence" value="ECO:0007669"/>
    <property type="project" value="UniProtKB-SubCell"/>
</dbReference>
<feature type="compositionally biased region" description="Acidic residues" evidence="5">
    <location>
        <begin position="360"/>
        <end position="376"/>
    </location>
</feature>
<evidence type="ECO:0000256" key="5">
    <source>
        <dbReference type="SAM" id="MobiDB-lite"/>
    </source>
</evidence>
<protein>
    <recommendedName>
        <fullName evidence="4">Ribosome production factor 2 homolog</fullName>
    </recommendedName>
    <alternativeName>
        <fullName evidence="4">Ribosome biogenesis protein RPF2 homolog</fullName>
    </alternativeName>
</protein>
<dbReference type="InterPro" id="IPR039770">
    <property type="entry name" value="Rpf2"/>
</dbReference>
<evidence type="ECO:0000256" key="2">
    <source>
        <dbReference type="ARBA" id="ARBA00010782"/>
    </source>
</evidence>
<evidence type="ECO:0000256" key="1">
    <source>
        <dbReference type="ARBA" id="ARBA00004604"/>
    </source>
</evidence>
<feature type="chain" id="PRO_5034987046" description="Ribosome production factor 2 homolog" evidence="6">
    <location>
        <begin position="26"/>
        <end position="389"/>
    </location>
</feature>
<dbReference type="SMART" id="SM00879">
    <property type="entry name" value="Brix"/>
    <property type="match status" value="1"/>
</dbReference>
<dbReference type="PROSITE" id="PS50833">
    <property type="entry name" value="BRIX"/>
    <property type="match status" value="1"/>
</dbReference>
<keyword evidence="6" id="KW-0732">Signal</keyword>
<feature type="signal peptide" evidence="6">
    <location>
        <begin position="1"/>
        <end position="25"/>
    </location>
</feature>
<proteinExistence type="inferred from homology"/>
<dbReference type="OrthoDB" id="407658at2759"/>
<comment type="caution">
    <text evidence="8">The sequence shown here is derived from an EMBL/GenBank/DDBJ whole genome shotgun (WGS) entry which is preliminary data.</text>
</comment>
<evidence type="ECO:0000259" key="7">
    <source>
        <dbReference type="PROSITE" id="PS50833"/>
    </source>
</evidence>
<feature type="region of interest" description="Disordered" evidence="5">
    <location>
        <begin position="338"/>
        <end position="389"/>
    </location>
</feature>